<proteinExistence type="predicted"/>
<protein>
    <recommendedName>
        <fullName evidence="3">DUF559 domain-containing protein</fullName>
    </recommendedName>
</protein>
<reference evidence="1" key="1">
    <citation type="journal article" date="2021" name="PeerJ">
        <title>Extensive microbial diversity within the chicken gut microbiome revealed by metagenomics and culture.</title>
        <authorList>
            <person name="Gilroy R."/>
            <person name="Ravi A."/>
            <person name="Getino M."/>
            <person name="Pursley I."/>
            <person name="Horton D.L."/>
            <person name="Alikhan N.F."/>
            <person name="Baker D."/>
            <person name="Gharbi K."/>
            <person name="Hall N."/>
            <person name="Watson M."/>
            <person name="Adriaenssens E.M."/>
            <person name="Foster-Nyarko E."/>
            <person name="Jarju S."/>
            <person name="Secka A."/>
            <person name="Antonio M."/>
            <person name="Oren A."/>
            <person name="Chaudhuri R.R."/>
            <person name="La Ragione R."/>
            <person name="Hildebrand F."/>
            <person name="Pallen M.J."/>
        </authorList>
    </citation>
    <scope>NUCLEOTIDE SEQUENCE</scope>
    <source>
        <strain evidence="1">CHK130-7132</strain>
    </source>
</reference>
<name>A0A9D2TF89_9MICO</name>
<dbReference type="Proteomes" id="UP000823854">
    <property type="component" value="Unassembled WGS sequence"/>
</dbReference>
<evidence type="ECO:0000313" key="1">
    <source>
        <dbReference type="EMBL" id="HJC68215.1"/>
    </source>
</evidence>
<comment type="caution">
    <text evidence="1">The sequence shown here is derived from an EMBL/GenBank/DDBJ whole genome shotgun (WGS) entry which is preliminary data.</text>
</comment>
<evidence type="ECO:0000313" key="2">
    <source>
        <dbReference type="Proteomes" id="UP000823854"/>
    </source>
</evidence>
<dbReference type="AlphaFoldDB" id="A0A9D2TF89"/>
<reference evidence="1" key="2">
    <citation type="submission" date="2021-04" db="EMBL/GenBank/DDBJ databases">
        <authorList>
            <person name="Gilroy R."/>
        </authorList>
    </citation>
    <scope>NUCLEOTIDE SEQUENCE</scope>
    <source>
        <strain evidence="1">CHK130-7132</strain>
    </source>
</reference>
<accession>A0A9D2TF89</accession>
<evidence type="ECO:0008006" key="3">
    <source>
        <dbReference type="Google" id="ProtNLM"/>
    </source>
</evidence>
<sequence length="332" mass="36323">MARRPSPFPVSLPWPVLTRAEALRAGVTPGRLRAGDITRLRPGLLTRDGRTGTESEIASAYCRTDPGAVAVGLTAARLQGMPLPDHLGSRSTSRRPRVHLSLPHGRVGSDAVVRWHQFVLAPSDVRRALYAVEPLETDAALLAAPVRLTTRARTWRDLAAHLSSFWLIAIGDHLVRRPRPDLENGRTEPWCTIAELREQCTGRHAAALSSALDAVRVGADSPRETLLRLAFARAGLPEPFLNVPLIAPDGTELHEPDFQWPAHRVCAEYDGRTHSTPDQVSKDIRRARRAAAAGWVEVRLHTGDVERRCAPAIEQVRAALAAREQEGGQGGR</sequence>
<gene>
    <name evidence="1" type="ORF">H9932_00860</name>
</gene>
<organism evidence="1 2">
    <name type="scientific">Candidatus Brachybacterium intestinipullorum</name>
    <dbReference type="NCBI Taxonomy" id="2838512"/>
    <lineage>
        <taxon>Bacteria</taxon>
        <taxon>Bacillati</taxon>
        <taxon>Actinomycetota</taxon>
        <taxon>Actinomycetes</taxon>
        <taxon>Micrococcales</taxon>
        <taxon>Dermabacteraceae</taxon>
        <taxon>Brachybacterium</taxon>
    </lineage>
</organism>
<dbReference type="EMBL" id="DWWC01000021">
    <property type="protein sequence ID" value="HJC68215.1"/>
    <property type="molecule type" value="Genomic_DNA"/>
</dbReference>